<keyword evidence="5 7" id="KW-0472">Membrane</keyword>
<accession>A0A9R0NVM9</accession>
<feature type="transmembrane region" description="Helical" evidence="7">
    <location>
        <begin position="86"/>
        <end position="108"/>
    </location>
</feature>
<keyword evidence="2" id="KW-1003">Cell membrane</keyword>
<dbReference type="AlphaFoldDB" id="A0A9R0NVM9"/>
<evidence type="ECO:0000256" key="2">
    <source>
        <dbReference type="ARBA" id="ARBA00022475"/>
    </source>
</evidence>
<dbReference type="KEGG" id="amn:RAM_14900"/>
<dbReference type="PANTHER" id="PTHR36115:SF4">
    <property type="entry name" value="MEMBRANE PROTEIN"/>
    <property type="match status" value="1"/>
</dbReference>
<evidence type="ECO:0000313" key="10">
    <source>
        <dbReference type="Proteomes" id="UP000006138"/>
    </source>
</evidence>
<feature type="domain" description="RDD" evidence="8">
    <location>
        <begin position="44"/>
        <end position="173"/>
    </location>
</feature>
<keyword evidence="3 7" id="KW-0812">Transmembrane</keyword>
<evidence type="ECO:0000256" key="3">
    <source>
        <dbReference type="ARBA" id="ARBA00022692"/>
    </source>
</evidence>
<feature type="transmembrane region" description="Helical" evidence="7">
    <location>
        <begin position="142"/>
        <end position="161"/>
    </location>
</feature>
<dbReference type="InterPro" id="IPR010432">
    <property type="entry name" value="RDD"/>
</dbReference>
<proteinExistence type="predicted"/>
<feature type="region of interest" description="Disordered" evidence="6">
    <location>
        <begin position="11"/>
        <end position="34"/>
    </location>
</feature>
<evidence type="ECO:0000256" key="5">
    <source>
        <dbReference type="ARBA" id="ARBA00023136"/>
    </source>
</evidence>
<dbReference type="Proteomes" id="UP000006138">
    <property type="component" value="Chromosome"/>
</dbReference>
<dbReference type="InterPro" id="IPR051791">
    <property type="entry name" value="Pra-immunoreactive"/>
</dbReference>
<dbReference type="GO" id="GO:0005886">
    <property type="term" value="C:plasma membrane"/>
    <property type="evidence" value="ECO:0007669"/>
    <property type="project" value="UniProtKB-SubCell"/>
</dbReference>
<evidence type="ECO:0000313" key="9">
    <source>
        <dbReference type="EMBL" id="AEK41468.1"/>
    </source>
</evidence>
<feature type="transmembrane region" description="Helical" evidence="7">
    <location>
        <begin position="56"/>
        <end position="74"/>
    </location>
</feature>
<gene>
    <name evidence="9" type="ordered locus">RAM_14900</name>
</gene>
<reference evidence="9 10" key="1">
    <citation type="journal article" date="2011" name="J. Bacteriol.">
        <title>Whole genome sequence of the rifamycin B-producing strain Amycolatopsis mediterranei S699.</title>
        <authorList>
            <person name="Verma M."/>
            <person name="Kaur J."/>
            <person name="Kumar M."/>
            <person name="Kumari K."/>
            <person name="Saxena A."/>
            <person name="Anand S."/>
            <person name="Nigam A."/>
            <person name="Ravi V."/>
            <person name="Raghuvanshi S."/>
            <person name="Khurana P."/>
            <person name="Tyagi A.K."/>
            <person name="Khurana J.P."/>
            <person name="Lal R."/>
        </authorList>
    </citation>
    <scope>NUCLEOTIDE SEQUENCE [LARGE SCALE GENOMIC DNA]</scope>
    <source>
        <strain evidence="9 10">S699</strain>
    </source>
</reference>
<comment type="subcellular location">
    <subcellularLocation>
        <location evidence="1">Cell membrane</location>
        <topology evidence="1">Multi-pass membrane protein</topology>
    </subcellularLocation>
</comment>
<sequence length="221" mass="24068">MISPEDELAAAASAPGMRRARRAPGGRGGDHGVMTGSRPGLGVVGRRLVQFLLDELLVFGPMLLLAIAVVWLFHPHGPGLLTFLEVVLYTMLALDLVGLWFVLAWWPYRHGGQTPAMRWLHLRIVTLEGTHPSLGAFFVRELLMVVDGFAWGLAGIVVMLATRRRQRFGDVVARTVVVRVPRSAHQAAFPGPDGDFGAVADAQLALGRADVGLDRGHRHHE</sequence>
<name>A0A9R0NVM9_AMYMS</name>
<keyword evidence="4 7" id="KW-1133">Transmembrane helix</keyword>
<evidence type="ECO:0000256" key="6">
    <source>
        <dbReference type="SAM" id="MobiDB-lite"/>
    </source>
</evidence>
<evidence type="ECO:0000259" key="8">
    <source>
        <dbReference type="Pfam" id="PF06271"/>
    </source>
</evidence>
<dbReference type="EMBL" id="CP002896">
    <property type="protein sequence ID" value="AEK41468.1"/>
    <property type="molecule type" value="Genomic_DNA"/>
</dbReference>
<evidence type="ECO:0000256" key="4">
    <source>
        <dbReference type="ARBA" id="ARBA00022989"/>
    </source>
</evidence>
<protein>
    <recommendedName>
        <fullName evidence="8">RDD domain-containing protein</fullName>
    </recommendedName>
</protein>
<dbReference type="Pfam" id="PF06271">
    <property type="entry name" value="RDD"/>
    <property type="match status" value="1"/>
</dbReference>
<dbReference type="PANTHER" id="PTHR36115">
    <property type="entry name" value="PROLINE-RICH ANTIGEN HOMOLOG-RELATED"/>
    <property type="match status" value="1"/>
</dbReference>
<evidence type="ECO:0000256" key="7">
    <source>
        <dbReference type="SAM" id="Phobius"/>
    </source>
</evidence>
<keyword evidence="10" id="KW-1185">Reference proteome</keyword>
<evidence type="ECO:0000256" key="1">
    <source>
        <dbReference type="ARBA" id="ARBA00004651"/>
    </source>
</evidence>
<organism evidence="9 10">
    <name type="scientific">Amycolatopsis mediterranei (strain S699)</name>
    <name type="common">Nocardia mediterranei</name>
    <dbReference type="NCBI Taxonomy" id="713604"/>
    <lineage>
        <taxon>Bacteria</taxon>
        <taxon>Bacillati</taxon>
        <taxon>Actinomycetota</taxon>
        <taxon>Actinomycetes</taxon>
        <taxon>Pseudonocardiales</taxon>
        <taxon>Pseudonocardiaceae</taxon>
        <taxon>Amycolatopsis</taxon>
    </lineage>
</organism>